<dbReference type="PANTHER" id="PTHR43649">
    <property type="entry name" value="ARABINOSE-BINDING PROTEIN-RELATED"/>
    <property type="match status" value="1"/>
</dbReference>
<dbReference type="Pfam" id="PF13416">
    <property type="entry name" value="SBP_bac_8"/>
    <property type="match status" value="1"/>
</dbReference>
<gene>
    <name evidence="4" type="ORF">HRI96_06120</name>
</gene>
<reference evidence="4" key="2">
    <citation type="journal article" date="2021" name="Microbiol. Resour. Announc.">
        <title>Complete Genome Sequences of Three Human Oral Treponema parvum Isolates.</title>
        <authorList>
            <person name="Zeng H."/>
            <person name="Watt R.M."/>
        </authorList>
    </citation>
    <scope>NUCLEOTIDE SEQUENCE</scope>
    <source>
        <strain evidence="4">ATCC 700773</strain>
    </source>
</reference>
<feature type="chain" id="PRO_5036779233" evidence="3">
    <location>
        <begin position="26"/>
        <end position="433"/>
    </location>
</feature>
<dbReference type="InterPro" id="IPR050490">
    <property type="entry name" value="Bact_solute-bd_prot1"/>
</dbReference>
<reference evidence="4" key="1">
    <citation type="submission" date="2020-05" db="EMBL/GenBank/DDBJ databases">
        <authorList>
            <person name="Zeng H."/>
            <person name="Chan Y.K."/>
            <person name="Watt R.M."/>
        </authorList>
    </citation>
    <scope>NUCLEOTIDE SEQUENCE</scope>
    <source>
        <strain evidence="4">ATCC 700773</strain>
    </source>
</reference>
<accession>A0A975EZW3</accession>
<evidence type="ECO:0000313" key="5">
    <source>
        <dbReference type="Proteomes" id="UP000671995"/>
    </source>
</evidence>
<evidence type="ECO:0000256" key="3">
    <source>
        <dbReference type="SAM" id="SignalP"/>
    </source>
</evidence>
<dbReference type="RefSeq" id="WP_210116524.1">
    <property type="nucleotide sequence ID" value="NZ_CP054257.1"/>
</dbReference>
<comment type="subcellular location">
    <subcellularLocation>
        <location evidence="1">Periplasm</location>
    </subcellularLocation>
</comment>
<evidence type="ECO:0000313" key="4">
    <source>
        <dbReference type="EMBL" id="QTQ11812.1"/>
    </source>
</evidence>
<dbReference type="PANTHER" id="PTHR43649:SF11">
    <property type="entry name" value="ABC TRANSPORTER SUBSTRATE-BINDING PROTEIN YESO-RELATED"/>
    <property type="match status" value="1"/>
</dbReference>
<feature type="signal peptide" evidence="3">
    <location>
        <begin position="1"/>
        <end position="25"/>
    </location>
</feature>
<sequence>MKKVLKIAAGLCLAAALLVTGCKKAENKKSGASKEAKLTMFWWGNQTRNERTQKILSMFEAENPGVKFDPQFAEWADYWSKLAASSAGKQMPDVIQMDYQYITQYVSKNLLVDLTPYINDKVLDVSNINKGILASGSVDGKVYAICNGVNAPSLFYNKTLLDANGITVKDNMTIEEFMQLSAEIYKKTGYKTNPSYGGNIFLTYFMRGEGVELFGDKKFNATVENLKAFFTIYERGTKEGWMISPTVFAERTLGSVEQSSLLYGSSGSNMSWCAFAWSNQLSAFTKAAPEGMKLGITTWPAKDPIKANYLKPSQFFCVSVDSKEPKIAAQLINYITNSVDCNNVLLGERGIPASSVVADAIAPKFDETQQTVIKYINTVVSPNCSAISPADPQGAPQVYKTMTTYVDKICFGMLTAEKAAAEFFDEGNKILAR</sequence>
<name>A0A975EZW3_9SPIR</name>
<proteinExistence type="inferred from homology"/>
<dbReference type="SUPFAM" id="SSF53850">
    <property type="entry name" value="Periplasmic binding protein-like II"/>
    <property type="match status" value="1"/>
</dbReference>
<dbReference type="Gene3D" id="3.40.190.10">
    <property type="entry name" value="Periplasmic binding protein-like II"/>
    <property type="match status" value="2"/>
</dbReference>
<organism evidence="4 5">
    <name type="scientific">Treponema parvum</name>
    <dbReference type="NCBI Taxonomy" id="138851"/>
    <lineage>
        <taxon>Bacteria</taxon>
        <taxon>Pseudomonadati</taxon>
        <taxon>Spirochaetota</taxon>
        <taxon>Spirochaetia</taxon>
        <taxon>Spirochaetales</taxon>
        <taxon>Treponemataceae</taxon>
        <taxon>Treponema</taxon>
    </lineage>
</organism>
<dbReference type="AlphaFoldDB" id="A0A975EZW3"/>
<dbReference type="InterPro" id="IPR006059">
    <property type="entry name" value="SBP"/>
</dbReference>
<dbReference type="Proteomes" id="UP000671995">
    <property type="component" value="Chromosome"/>
</dbReference>
<comment type="similarity">
    <text evidence="2">Belongs to the bacterial solute-binding protein 1 family.</text>
</comment>
<keyword evidence="3" id="KW-0732">Signal</keyword>
<evidence type="ECO:0000256" key="1">
    <source>
        <dbReference type="ARBA" id="ARBA00004418"/>
    </source>
</evidence>
<dbReference type="EMBL" id="CP054257">
    <property type="protein sequence ID" value="QTQ11812.1"/>
    <property type="molecule type" value="Genomic_DNA"/>
</dbReference>
<dbReference type="PROSITE" id="PS51257">
    <property type="entry name" value="PROKAR_LIPOPROTEIN"/>
    <property type="match status" value="1"/>
</dbReference>
<evidence type="ECO:0000256" key="2">
    <source>
        <dbReference type="ARBA" id="ARBA00008520"/>
    </source>
</evidence>
<dbReference type="GO" id="GO:0042597">
    <property type="term" value="C:periplasmic space"/>
    <property type="evidence" value="ECO:0007669"/>
    <property type="project" value="UniProtKB-SubCell"/>
</dbReference>
<protein>
    <submittedName>
        <fullName evidence="4">Extracellular solute-binding protein</fullName>
    </submittedName>
</protein>